<dbReference type="AlphaFoldDB" id="A0A926HUE4"/>
<dbReference type="NCBIfam" id="TIGR02357">
    <property type="entry name" value="ECF_ThiT_YuaJ"/>
    <property type="match status" value="1"/>
</dbReference>
<protein>
    <submittedName>
        <fullName evidence="2">Energy-coupled thiamine transporter ThiT</fullName>
    </submittedName>
</protein>
<feature type="transmembrane region" description="Helical" evidence="1">
    <location>
        <begin position="12"/>
        <end position="30"/>
    </location>
</feature>
<keyword evidence="3" id="KW-1185">Reference proteome</keyword>
<accession>A0A926HUE4</accession>
<keyword evidence="1" id="KW-1133">Transmembrane helix</keyword>
<feature type="transmembrane region" description="Helical" evidence="1">
    <location>
        <begin position="113"/>
        <end position="139"/>
    </location>
</feature>
<dbReference type="Pfam" id="PF09515">
    <property type="entry name" value="Thia_YuaJ"/>
    <property type="match status" value="1"/>
</dbReference>
<name>A0A926HUE4_9FIRM</name>
<evidence type="ECO:0000256" key="1">
    <source>
        <dbReference type="SAM" id="Phobius"/>
    </source>
</evidence>
<reference evidence="2" key="1">
    <citation type="submission" date="2020-08" db="EMBL/GenBank/DDBJ databases">
        <title>Genome public.</title>
        <authorList>
            <person name="Liu C."/>
            <person name="Sun Q."/>
        </authorList>
    </citation>
    <scope>NUCLEOTIDE SEQUENCE</scope>
    <source>
        <strain evidence="2">BX7</strain>
    </source>
</reference>
<sequence length="186" mass="20399">MQTTRISKARVIAECGIMLAIAYVLSMFKLWEMPQGGSVTFLSMLPVLLAGYRVGPKWGLVMGFAYSLLQLVFDFRGLGVSGTALALAVVFDYLIPFTALGLAGLFKKLKYGFPIGCGVMIFVRFLCHLVSGIAVWSVWAPEGMSPFMYSLAYNGSYMGIEFVATVVVAVVLTRIDSFNKYINQTL</sequence>
<dbReference type="GO" id="GO:0015234">
    <property type="term" value="F:thiamine transmembrane transporter activity"/>
    <property type="evidence" value="ECO:0007669"/>
    <property type="project" value="InterPro"/>
</dbReference>
<evidence type="ECO:0000313" key="3">
    <source>
        <dbReference type="Proteomes" id="UP000620366"/>
    </source>
</evidence>
<gene>
    <name evidence="2" type="primary">thiT</name>
    <name evidence="2" type="ORF">H8695_09005</name>
</gene>
<keyword evidence="1" id="KW-0812">Transmembrane</keyword>
<dbReference type="Gene3D" id="1.10.1760.20">
    <property type="match status" value="1"/>
</dbReference>
<dbReference type="Proteomes" id="UP000620366">
    <property type="component" value="Unassembled WGS sequence"/>
</dbReference>
<dbReference type="EMBL" id="JACRSP010000003">
    <property type="protein sequence ID" value="MBC8536824.1"/>
    <property type="molecule type" value="Genomic_DNA"/>
</dbReference>
<proteinExistence type="predicted"/>
<keyword evidence="1" id="KW-0472">Membrane</keyword>
<evidence type="ECO:0000313" key="2">
    <source>
        <dbReference type="EMBL" id="MBC8536824.1"/>
    </source>
</evidence>
<dbReference type="RefSeq" id="WP_249300754.1">
    <property type="nucleotide sequence ID" value="NZ_JACRSP010000003.1"/>
</dbReference>
<comment type="caution">
    <text evidence="2">The sequence shown here is derived from an EMBL/GenBank/DDBJ whole genome shotgun (WGS) entry which is preliminary data.</text>
</comment>
<organism evidence="2 3">
    <name type="scientific">Feifania hominis</name>
    <dbReference type="NCBI Taxonomy" id="2763660"/>
    <lineage>
        <taxon>Bacteria</taxon>
        <taxon>Bacillati</taxon>
        <taxon>Bacillota</taxon>
        <taxon>Clostridia</taxon>
        <taxon>Eubacteriales</taxon>
        <taxon>Feifaniaceae</taxon>
        <taxon>Feifania</taxon>
    </lineage>
</organism>
<feature type="transmembrane region" description="Helical" evidence="1">
    <location>
        <begin position="84"/>
        <end position="106"/>
    </location>
</feature>
<dbReference type="GO" id="GO:0005886">
    <property type="term" value="C:plasma membrane"/>
    <property type="evidence" value="ECO:0007669"/>
    <property type="project" value="InterPro"/>
</dbReference>
<feature type="transmembrane region" description="Helical" evidence="1">
    <location>
        <begin position="151"/>
        <end position="172"/>
    </location>
</feature>
<dbReference type="InterPro" id="IPR012651">
    <property type="entry name" value="Thia_Transptr_ThiT"/>
</dbReference>